<comment type="similarity">
    <text evidence="1">Belongs to the LysR transcriptional regulatory family.</text>
</comment>
<name>A0A090E9S9_MESPL</name>
<feature type="domain" description="HTH lysR-type" evidence="5">
    <location>
        <begin position="6"/>
        <end position="63"/>
    </location>
</feature>
<sequence>MPDISLDFRLFQYALAAAEHGSFRRAAAALNVEQSTVSRGVRSLEHRVGAELFERGHAGIRPTPAGERFLEEAILGFDHLRRAMQRIGALQRGVHGQLTVAMSVPLILVSDLFERFRGAYEGISIEVVEGTSSASWALTQQRNVDVAFVANIREGAPRTLHLRDERMIAVLPKSHPLAVARRLTLSDLCLEKIILGAGGLGPNIEEHILARMAKLGLEPKLQLHRVDQRNLIDMVAMGFGVTVTIGSSPRTAPAGVAAVPLAGRNVLSIYAAWMECNPNPALKGLLDIMRRSARPNGRTS</sequence>
<evidence type="ECO:0000256" key="4">
    <source>
        <dbReference type="ARBA" id="ARBA00023163"/>
    </source>
</evidence>
<dbReference type="GO" id="GO:0032993">
    <property type="term" value="C:protein-DNA complex"/>
    <property type="evidence" value="ECO:0007669"/>
    <property type="project" value="TreeGrafter"/>
</dbReference>
<keyword evidence="2" id="KW-0805">Transcription regulation</keyword>
<dbReference type="Gene3D" id="3.40.190.10">
    <property type="entry name" value="Periplasmic binding protein-like II"/>
    <property type="match status" value="2"/>
</dbReference>
<dbReference type="PANTHER" id="PTHR30346">
    <property type="entry name" value="TRANSCRIPTIONAL DUAL REGULATOR HCAR-RELATED"/>
    <property type="match status" value="1"/>
</dbReference>
<dbReference type="InterPro" id="IPR000847">
    <property type="entry name" value="LysR_HTH_N"/>
</dbReference>
<evidence type="ECO:0000259" key="5">
    <source>
        <dbReference type="PROSITE" id="PS50931"/>
    </source>
</evidence>
<dbReference type="Pfam" id="PF03466">
    <property type="entry name" value="LysR_substrate"/>
    <property type="match status" value="1"/>
</dbReference>
<keyword evidence="7" id="KW-1185">Reference proteome</keyword>
<dbReference type="AlphaFoldDB" id="A0A090E9S9"/>
<keyword evidence="4" id="KW-0804">Transcription</keyword>
<dbReference type="Gene3D" id="1.10.10.10">
    <property type="entry name" value="Winged helix-like DNA-binding domain superfamily/Winged helix DNA-binding domain"/>
    <property type="match status" value="1"/>
</dbReference>
<organism evidence="6 7">
    <name type="scientific">Mesorhizobium plurifarium</name>
    <dbReference type="NCBI Taxonomy" id="69974"/>
    <lineage>
        <taxon>Bacteria</taxon>
        <taxon>Pseudomonadati</taxon>
        <taxon>Pseudomonadota</taxon>
        <taxon>Alphaproteobacteria</taxon>
        <taxon>Hyphomicrobiales</taxon>
        <taxon>Phyllobacteriaceae</taxon>
        <taxon>Mesorhizobium</taxon>
    </lineage>
</organism>
<dbReference type="GO" id="GO:0003677">
    <property type="term" value="F:DNA binding"/>
    <property type="evidence" value="ECO:0007669"/>
    <property type="project" value="UniProtKB-KW"/>
</dbReference>
<dbReference type="SUPFAM" id="SSF46785">
    <property type="entry name" value="Winged helix' DNA-binding domain"/>
    <property type="match status" value="1"/>
</dbReference>
<dbReference type="PANTHER" id="PTHR30346:SF0">
    <property type="entry name" value="HCA OPERON TRANSCRIPTIONAL ACTIVATOR HCAR"/>
    <property type="match status" value="1"/>
</dbReference>
<evidence type="ECO:0000256" key="1">
    <source>
        <dbReference type="ARBA" id="ARBA00009437"/>
    </source>
</evidence>
<dbReference type="GO" id="GO:0003700">
    <property type="term" value="F:DNA-binding transcription factor activity"/>
    <property type="evidence" value="ECO:0007669"/>
    <property type="project" value="InterPro"/>
</dbReference>
<evidence type="ECO:0000256" key="2">
    <source>
        <dbReference type="ARBA" id="ARBA00023015"/>
    </source>
</evidence>
<dbReference type="Pfam" id="PF00126">
    <property type="entry name" value="HTH_1"/>
    <property type="match status" value="1"/>
</dbReference>
<dbReference type="CDD" id="cd08414">
    <property type="entry name" value="PBP2_LTTR_aromatics_like"/>
    <property type="match status" value="1"/>
</dbReference>
<accession>A0A090E9S9</accession>
<dbReference type="EMBL" id="CCMZ01000035">
    <property type="protein sequence ID" value="CDX24308.1"/>
    <property type="molecule type" value="Genomic_DNA"/>
</dbReference>
<dbReference type="PROSITE" id="PS50931">
    <property type="entry name" value="HTH_LYSR"/>
    <property type="match status" value="1"/>
</dbReference>
<dbReference type="SUPFAM" id="SSF53850">
    <property type="entry name" value="Periplasmic binding protein-like II"/>
    <property type="match status" value="1"/>
</dbReference>
<dbReference type="Proteomes" id="UP000045285">
    <property type="component" value="Unassembled WGS sequence"/>
</dbReference>
<dbReference type="InterPro" id="IPR036390">
    <property type="entry name" value="WH_DNA-bd_sf"/>
</dbReference>
<evidence type="ECO:0000256" key="3">
    <source>
        <dbReference type="ARBA" id="ARBA00023125"/>
    </source>
</evidence>
<dbReference type="InterPro" id="IPR005119">
    <property type="entry name" value="LysR_subst-bd"/>
</dbReference>
<keyword evidence="3" id="KW-0238">DNA-binding</keyword>
<dbReference type="FunFam" id="1.10.10.10:FF:000001">
    <property type="entry name" value="LysR family transcriptional regulator"/>
    <property type="match status" value="1"/>
</dbReference>
<gene>
    <name evidence="6" type="ORF">MPL3356_400010</name>
</gene>
<reference evidence="7" key="1">
    <citation type="submission" date="2014-08" db="EMBL/GenBank/DDBJ databases">
        <authorList>
            <person name="Moulin L."/>
        </authorList>
    </citation>
    <scope>NUCLEOTIDE SEQUENCE [LARGE SCALE GENOMIC DNA]</scope>
</reference>
<dbReference type="PRINTS" id="PR00039">
    <property type="entry name" value="HTHLYSR"/>
</dbReference>
<proteinExistence type="inferred from homology"/>
<protein>
    <recommendedName>
        <fullName evidence="5">HTH lysR-type domain-containing protein</fullName>
    </recommendedName>
</protein>
<dbReference type="InterPro" id="IPR036388">
    <property type="entry name" value="WH-like_DNA-bd_sf"/>
</dbReference>
<evidence type="ECO:0000313" key="7">
    <source>
        <dbReference type="Proteomes" id="UP000045285"/>
    </source>
</evidence>
<evidence type="ECO:0000313" key="6">
    <source>
        <dbReference type="EMBL" id="CDX24308.1"/>
    </source>
</evidence>